<gene>
    <name evidence="3" type="ORF">SAMN05216481_103545</name>
</gene>
<dbReference type="InterPro" id="IPR024361">
    <property type="entry name" value="BACON"/>
</dbReference>
<evidence type="ECO:0000256" key="1">
    <source>
        <dbReference type="SAM" id="MobiDB-lite"/>
    </source>
</evidence>
<feature type="compositionally biased region" description="Basic residues" evidence="1">
    <location>
        <begin position="24"/>
        <end position="36"/>
    </location>
</feature>
<evidence type="ECO:0000313" key="3">
    <source>
        <dbReference type="EMBL" id="SEQ06849.1"/>
    </source>
</evidence>
<feature type="region of interest" description="Disordered" evidence="1">
    <location>
        <begin position="20"/>
        <end position="43"/>
    </location>
</feature>
<dbReference type="STRING" id="403935.SAMN05216481_103545"/>
<dbReference type="Proteomes" id="UP000199055">
    <property type="component" value="Unassembled WGS sequence"/>
</dbReference>
<dbReference type="AlphaFoldDB" id="A0A1H9D0E0"/>
<reference evidence="4" key="1">
    <citation type="submission" date="2016-10" db="EMBL/GenBank/DDBJ databases">
        <authorList>
            <person name="Varghese N."/>
            <person name="Submissions S."/>
        </authorList>
    </citation>
    <scope>NUCLEOTIDE SEQUENCE [LARGE SCALE GENOMIC DNA]</scope>
    <source>
        <strain evidence="4">CGMCC 4.3519</strain>
    </source>
</reference>
<feature type="region of interest" description="Disordered" evidence="1">
    <location>
        <begin position="339"/>
        <end position="423"/>
    </location>
</feature>
<accession>A0A1H9D0E0</accession>
<evidence type="ECO:0000313" key="4">
    <source>
        <dbReference type="Proteomes" id="UP000199055"/>
    </source>
</evidence>
<name>A0A1H9D0E0_9ACTN</name>
<dbReference type="Pfam" id="PF19190">
    <property type="entry name" value="BACON_2"/>
    <property type="match status" value="1"/>
</dbReference>
<feature type="domain" description="BACON" evidence="2">
    <location>
        <begin position="421"/>
        <end position="489"/>
    </location>
</feature>
<feature type="compositionally biased region" description="Pro residues" evidence="1">
    <location>
        <begin position="526"/>
        <end position="555"/>
    </location>
</feature>
<feature type="compositionally biased region" description="Gly residues" evidence="1">
    <location>
        <begin position="403"/>
        <end position="412"/>
    </location>
</feature>
<dbReference type="EMBL" id="FOET01000003">
    <property type="protein sequence ID" value="SEQ06849.1"/>
    <property type="molecule type" value="Genomic_DNA"/>
</dbReference>
<sequence>MPGLPPTVGWVMSTRREHPTHTTGVHRAHRGTHRAAARPPAPVDPYRDHLDGLFTYCLSVMCEHEAAISVLGEALAVAERQRRRGRTPADTALHRPWLYALARWSCLRLLAERQGVRPEPPELPGPLATARRRELAALAWPEAAGTGPEQREALELAVRHHLPVHEVAAVLGTDHDGTELLLSSAACEVERTRTALAVVDRGGCPAVARLAGDREVLLGSALRRELVRHVDECPECRRTAERVLAGGPWPGTAPADVGALTVLPAPRAEVHAAMLAAQRARAQHTPRFDRRGFPVTTRDRAERFDRLRSRAVTTTVVATVVAAPLLALWAAYRGAPLADGGPGGAPVSASERRDPGSPYGSPQGDGGRAGGTGASRDGSGLRIDVAGADGAEGRGAPSSGTDRPGGAGGEGPPRGEDGTGPGRLTVEAQPSGDATVVTLTASGGSPVHWTASVNASWLRLDRTHGTLRPGESAAFAVTVDRSREPAGAWTARISIAPAKAVITLQGHGAEAPAEPRPSEPPEPEPSEPPAPEPTPEPPSSTPPPEPSPPPAGQPD</sequence>
<keyword evidence="4" id="KW-1185">Reference proteome</keyword>
<organism evidence="3 4">
    <name type="scientific">Streptomyces radiopugnans</name>
    <dbReference type="NCBI Taxonomy" id="403935"/>
    <lineage>
        <taxon>Bacteria</taxon>
        <taxon>Bacillati</taxon>
        <taxon>Actinomycetota</taxon>
        <taxon>Actinomycetes</taxon>
        <taxon>Kitasatosporales</taxon>
        <taxon>Streptomycetaceae</taxon>
        <taxon>Streptomyces</taxon>
    </lineage>
</organism>
<evidence type="ECO:0000259" key="2">
    <source>
        <dbReference type="Pfam" id="PF19190"/>
    </source>
</evidence>
<feature type="compositionally biased region" description="Gly residues" evidence="1">
    <location>
        <begin position="363"/>
        <end position="373"/>
    </location>
</feature>
<protein>
    <recommendedName>
        <fullName evidence="2">BACON domain-containing protein</fullName>
    </recommendedName>
</protein>
<feature type="region of interest" description="Disordered" evidence="1">
    <location>
        <begin position="503"/>
        <end position="555"/>
    </location>
</feature>
<proteinExistence type="predicted"/>